<feature type="region of interest" description="Disordered" evidence="1">
    <location>
        <begin position="45"/>
        <end position="73"/>
    </location>
</feature>
<protein>
    <submittedName>
        <fullName evidence="3">Uncharacterized protein</fullName>
    </submittedName>
</protein>
<dbReference type="AlphaFoldDB" id="A0A133Y780"/>
<feature type="transmembrane region" description="Helical" evidence="2">
    <location>
        <begin position="223"/>
        <end position="244"/>
    </location>
</feature>
<keyword evidence="2" id="KW-0472">Membrane</keyword>
<evidence type="ECO:0000256" key="2">
    <source>
        <dbReference type="SAM" id="Phobius"/>
    </source>
</evidence>
<dbReference type="STRING" id="1497955.HMPREF1872_01368"/>
<keyword evidence="2" id="KW-0812">Transmembrane</keyword>
<keyword evidence="4" id="KW-1185">Reference proteome</keyword>
<feature type="transmembrane region" description="Helical" evidence="2">
    <location>
        <begin position="193"/>
        <end position="211"/>
    </location>
</feature>
<evidence type="ECO:0000313" key="3">
    <source>
        <dbReference type="EMBL" id="KXB39046.1"/>
    </source>
</evidence>
<comment type="caution">
    <text evidence="3">The sequence shown here is derived from an EMBL/GenBank/DDBJ whole genome shotgun (WGS) entry which is preliminary data.</text>
</comment>
<evidence type="ECO:0000313" key="4">
    <source>
        <dbReference type="Proteomes" id="UP000070080"/>
    </source>
</evidence>
<sequence length="311" mass="35179">MVDSDKSKRGVFLVSERYCFYCGSKLGLNEVCQCRQREQAYASYASTSSNTDTKSNRQTKENTTSNNANDKKPKAKAFSFKPYLQKLARLWQNFLAKLRNMLTILNLENLQRRISDIMHVCFFPASSYVTFTNIKPVSSFILGLCNALLLALDCCLLLKNSTWGRIFSMYLTPISAQVTLNFGSLFFKISLIAYVLFLAKVLLYRFLFATWHNALSWRDSLCLINSGLIFNLLFTLLALCFTGASPIQFALIYCLGQSLVFLLEVKTVSSCNLSSEDRAITMLVLANFILIALTGFMMQLILPELVLFNVV</sequence>
<dbReference type="Proteomes" id="UP000070080">
    <property type="component" value="Unassembled WGS sequence"/>
</dbReference>
<name>A0A133Y780_9FIRM</name>
<evidence type="ECO:0000256" key="1">
    <source>
        <dbReference type="SAM" id="MobiDB-lite"/>
    </source>
</evidence>
<accession>A0A133Y780</accession>
<dbReference type="EMBL" id="LSCV01000044">
    <property type="protein sequence ID" value="KXB39046.1"/>
    <property type="molecule type" value="Genomic_DNA"/>
</dbReference>
<reference evidence="4" key="1">
    <citation type="submission" date="2016-01" db="EMBL/GenBank/DDBJ databases">
        <authorList>
            <person name="Mitreva M."/>
            <person name="Pepin K.H."/>
            <person name="Mihindukulasuriya K.A."/>
            <person name="Fulton R."/>
            <person name="Fronick C."/>
            <person name="O'Laughlin M."/>
            <person name="Miner T."/>
            <person name="Herter B."/>
            <person name="Rosa B.A."/>
            <person name="Cordes M."/>
            <person name="Tomlinson C."/>
            <person name="Wollam A."/>
            <person name="Palsikar V.B."/>
            <person name="Mardis E.R."/>
            <person name="Wilson R.K."/>
        </authorList>
    </citation>
    <scope>NUCLEOTIDE SEQUENCE [LARGE SCALE GENOMIC DNA]</scope>
    <source>
        <strain evidence="4">KA00274</strain>
    </source>
</reference>
<feature type="transmembrane region" description="Helical" evidence="2">
    <location>
        <begin position="250"/>
        <end position="268"/>
    </location>
</feature>
<gene>
    <name evidence="3" type="ORF">HMPREF1872_01368</name>
</gene>
<feature type="transmembrane region" description="Helical" evidence="2">
    <location>
        <begin position="280"/>
        <end position="302"/>
    </location>
</feature>
<proteinExistence type="predicted"/>
<organism evidence="3 4">
    <name type="scientific">Amygdalobacter nucleatus</name>
    <dbReference type="NCBI Taxonomy" id="3029274"/>
    <lineage>
        <taxon>Bacteria</taxon>
        <taxon>Bacillati</taxon>
        <taxon>Bacillota</taxon>
        <taxon>Clostridia</taxon>
        <taxon>Eubacteriales</taxon>
        <taxon>Oscillospiraceae</taxon>
        <taxon>Amygdalobacter</taxon>
    </lineage>
</organism>
<keyword evidence="2" id="KW-1133">Transmembrane helix</keyword>
<dbReference type="RefSeq" id="WP_066715008.1">
    <property type="nucleotide sequence ID" value="NZ_KQ959597.1"/>
</dbReference>